<reference evidence="2 3" key="1">
    <citation type="submission" date="2021-06" db="EMBL/GenBank/DDBJ databases">
        <title>Caerostris darwini draft genome.</title>
        <authorList>
            <person name="Kono N."/>
            <person name="Arakawa K."/>
        </authorList>
    </citation>
    <scope>NUCLEOTIDE SEQUENCE [LARGE SCALE GENOMIC DNA]</scope>
</reference>
<name>A0AAV4NGB7_9ARAC</name>
<keyword evidence="3" id="KW-1185">Reference proteome</keyword>
<dbReference type="EMBL" id="BPLQ01001510">
    <property type="protein sequence ID" value="GIX82392.1"/>
    <property type="molecule type" value="Genomic_DNA"/>
</dbReference>
<evidence type="ECO:0000313" key="3">
    <source>
        <dbReference type="Proteomes" id="UP001054837"/>
    </source>
</evidence>
<sequence>MKPFIKKEKPSGSTSEESSSQRPKRSTCQKSLDGSNGLLWREETDLKKALYASLQETRKRNLDDDEDEPEEEKEFSPEESSANSQDEILKKAKVHAQRKFAQGSNPNSPMPTPLKVPNVNNTTTELLPYKRPKTEDFLTFLCLRGTSILPPSLDFLNCCSKAILVLIVKFESRF</sequence>
<accession>A0AAV4NGB7</accession>
<dbReference type="AlphaFoldDB" id="A0AAV4NGB7"/>
<feature type="region of interest" description="Disordered" evidence="1">
    <location>
        <begin position="1"/>
        <end position="39"/>
    </location>
</feature>
<organism evidence="2 3">
    <name type="scientific">Caerostris darwini</name>
    <dbReference type="NCBI Taxonomy" id="1538125"/>
    <lineage>
        <taxon>Eukaryota</taxon>
        <taxon>Metazoa</taxon>
        <taxon>Ecdysozoa</taxon>
        <taxon>Arthropoda</taxon>
        <taxon>Chelicerata</taxon>
        <taxon>Arachnida</taxon>
        <taxon>Araneae</taxon>
        <taxon>Araneomorphae</taxon>
        <taxon>Entelegynae</taxon>
        <taxon>Araneoidea</taxon>
        <taxon>Araneidae</taxon>
        <taxon>Caerostris</taxon>
    </lineage>
</organism>
<protein>
    <submittedName>
        <fullName evidence="2">Protein Jumonji</fullName>
    </submittedName>
</protein>
<evidence type="ECO:0000313" key="2">
    <source>
        <dbReference type="EMBL" id="GIX82392.1"/>
    </source>
</evidence>
<comment type="caution">
    <text evidence="2">The sequence shown here is derived from an EMBL/GenBank/DDBJ whole genome shotgun (WGS) entry which is preliminary data.</text>
</comment>
<feature type="compositionally biased region" description="Acidic residues" evidence="1">
    <location>
        <begin position="63"/>
        <end position="73"/>
    </location>
</feature>
<proteinExistence type="predicted"/>
<feature type="region of interest" description="Disordered" evidence="1">
    <location>
        <begin position="56"/>
        <end position="119"/>
    </location>
</feature>
<feature type="compositionally biased region" description="Low complexity" evidence="1">
    <location>
        <begin position="11"/>
        <end position="20"/>
    </location>
</feature>
<gene>
    <name evidence="2" type="primary">JARID2</name>
    <name evidence="2" type="ORF">CDAR_94591</name>
</gene>
<dbReference type="Proteomes" id="UP001054837">
    <property type="component" value="Unassembled WGS sequence"/>
</dbReference>
<feature type="compositionally biased region" description="Basic and acidic residues" evidence="1">
    <location>
        <begin position="1"/>
        <end position="10"/>
    </location>
</feature>
<evidence type="ECO:0000256" key="1">
    <source>
        <dbReference type="SAM" id="MobiDB-lite"/>
    </source>
</evidence>